<dbReference type="InterPro" id="IPR002505">
    <property type="entry name" value="PTA_PTB"/>
</dbReference>
<proteinExistence type="inferred from homology"/>
<dbReference type="InterPro" id="IPR050500">
    <property type="entry name" value="Phos_Acetyltrans/Butyryltrans"/>
</dbReference>
<dbReference type="Gene3D" id="3.40.50.10750">
    <property type="entry name" value="Isocitrate/Isopropylmalate dehydrogenase-like"/>
    <property type="match status" value="1"/>
</dbReference>
<evidence type="ECO:0000256" key="1">
    <source>
        <dbReference type="ARBA" id="ARBA00000705"/>
    </source>
</evidence>
<comment type="similarity">
    <text evidence="3">Belongs to the phosphate acetyltransferase and butyryltransferase family.</text>
</comment>
<keyword evidence="6 10" id="KW-0808">Transferase</keyword>
<sequence length="339" mass="36746">MQALDRIIERAKASPKRIVLPEGFDSRIIQAAARIHKEGIADPILLGESEQIMRRAEKVGVDVSHIEIINPANSDMLLEFGELVYQLRKTKGIDRKQANELAKTPLWFGNLLVKTDYADGSVSGAVHSTANVVRTAIRALGVRSDAKMVSSFFLMVFDQPHHETLRGSALFADCALIVEPTAEQMAEIALATANNARVLLEDDPRVAMLSFSTSGSARHPKVSKVQQATDIVKDRDATIQVDGEIQFHAAVQPKIAKHKVIDTQVHGRSNVFVFPSLEAGNIAYKMIQLAGGAKAIGPFLQGLNKTANDLPRSCSVDDIYYTIAATSVLANKSTPAAIG</sequence>
<dbReference type="PIRSF" id="PIRSF000428">
    <property type="entry name" value="P_Ac_trans"/>
    <property type="match status" value="1"/>
</dbReference>
<reference evidence="10" key="1">
    <citation type="submission" date="2020-01" db="EMBL/GenBank/DDBJ databases">
        <authorList>
            <person name="Meier V. D."/>
            <person name="Meier V D."/>
        </authorList>
    </citation>
    <scope>NUCLEOTIDE SEQUENCE</scope>
    <source>
        <strain evidence="10">HLG_WM_MAG_08</strain>
    </source>
</reference>
<evidence type="ECO:0000256" key="5">
    <source>
        <dbReference type="ARBA" id="ARBA00021528"/>
    </source>
</evidence>
<evidence type="ECO:0000256" key="7">
    <source>
        <dbReference type="ARBA" id="ARBA00023315"/>
    </source>
</evidence>
<dbReference type="InterPro" id="IPR042112">
    <property type="entry name" value="P_AcTrfase_dom2"/>
</dbReference>
<dbReference type="PANTHER" id="PTHR43356">
    <property type="entry name" value="PHOSPHATE ACETYLTRANSFERASE"/>
    <property type="match status" value="1"/>
</dbReference>
<evidence type="ECO:0000256" key="6">
    <source>
        <dbReference type="ARBA" id="ARBA00022679"/>
    </source>
</evidence>
<evidence type="ECO:0000256" key="4">
    <source>
        <dbReference type="ARBA" id="ARBA00012707"/>
    </source>
</evidence>
<dbReference type="AlphaFoldDB" id="A0A6S6UG12"/>
<evidence type="ECO:0000256" key="8">
    <source>
        <dbReference type="ARBA" id="ARBA00031108"/>
    </source>
</evidence>
<evidence type="ECO:0000313" key="10">
    <source>
        <dbReference type="EMBL" id="CAA6826866.1"/>
    </source>
</evidence>
<organism evidence="10">
    <name type="scientific">uncultured Thiotrichaceae bacterium</name>
    <dbReference type="NCBI Taxonomy" id="298394"/>
    <lineage>
        <taxon>Bacteria</taxon>
        <taxon>Pseudomonadati</taxon>
        <taxon>Pseudomonadota</taxon>
        <taxon>Gammaproteobacteria</taxon>
        <taxon>Thiotrichales</taxon>
        <taxon>Thiotrichaceae</taxon>
        <taxon>environmental samples</taxon>
    </lineage>
</organism>
<evidence type="ECO:0000259" key="9">
    <source>
        <dbReference type="Pfam" id="PF01515"/>
    </source>
</evidence>
<dbReference type="InterPro" id="IPR042113">
    <property type="entry name" value="P_AcTrfase_dom1"/>
</dbReference>
<accession>A0A6S6UG12</accession>
<evidence type="ECO:0000256" key="2">
    <source>
        <dbReference type="ARBA" id="ARBA00004989"/>
    </source>
</evidence>
<dbReference type="GO" id="GO:0008959">
    <property type="term" value="F:phosphate acetyltransferase activity"/>
    <property type="evidence" value="ECO:0007669"/>
    <property type="project" value="UniProtKB-EC"/>
</dbReference>
<dbReference type="InterPro" id="IPR012147">
    <property type="entry name" value="P_Ac_Bu_trans"/>
</dbReference>
<dbReference type="EMBL" id="CACVAV010000433">
    <property type="protein sequence ID" value="CAA6826866.1"/>
    <property type="molecule type" value="Genomic_DNA"/>
</dbReference>
<feature type="domain" description="Phosphate acetyl/butaryl transferase" evidence="9">
    <location>
        <begin position="4"/>
        <end position="326"/>
    </location>
</feature>
<name>A0A6S6UG12_9GAMM</name>
<comment type="pathway">
    <text evidence="2">Metabolic intermediate biosynthesis; acetyl-CoA biosynthesis; acetyl-CoA from acetate: step 2/2.</text>
</comment>
<dbReference type="NCBIfam" id="NF007233">
    <property type="entry name" value="PRK09653.1"/>
    <property type="match status" value="1"/>
</dbReference>
<evidence type="ECO:0000256" key="3">
    <source>
        <dbReference type="ARBA" id="ARBA00005656"/>
    </source>
</evidence>
<dbReference type="SUPFAM" id="SSF53659">
    <property type="entry name" value="Isocitrate/Isopropylmalate dehydrogenase-like"/>
    <property type="match status" value="1"/>
</dbReference>
<gene>
    <name evidence="10" type="ORF">HELGO_WM65652</name>
</gene>
<protein>
    <recommendedName>
        <fullName evidence="5">Phosphate acetyltransferase</fullName>
        <ecNumber evidence="4">2.3.1.8</ecNumber>
    </recommendedName>
    <alternativeName>
        <fullName evidence="8">Phosphotransacetylase</fullName>
    </alternativeName>
</protein>
<dbReference type="Gene3D" id="3.40.50.10950">
    <property type="match status" value="1"/>
</dbReference>
<dbReference type="EC" id="2.3.1.8" evidence="4"/>
<dbReference type="InterPro" id="IPR004614">
    <property type="entry name" value="P_AcTrfase"/>
</dbReference>
<dbReference type="Pfam" id="PF01515">
    <property type="entry name" value="PTA_PTB"/>
    <property type="match status" value="1"/>
</dbReference>
<comment type="catalytic activity">
    <reaction evidence="1">
        <text>acetyl-CoA + phosphate = acetyl phosphate + CoA</text>
        <dbReference type="Rhea" id="RHEA:19521"/>
        <dbReference type="ChEBI" id="CHEBI:22191"/>
        <dbReference type="ChEBI" id="CHEBI:43474"/>
        <dbReference type="ChEBI" id="CHEBI:57287"/>
        <dbReference type="ChEBI" id="CHEBI:57288"/>
        <dbReference type="EC" id="2.3.1.8"/>
    </reaction>
</comment>
<dbReference type="NCBIfam" id="TIGR00651">
    <property type="entry name" value="pta"/>
    <property type="match status" value="1"/>
</dbReference>
<dbReference type="PANTHER" id="PTHR43356:SF3">
    <property type="entry name" value="PHOSPHATE ACETYLTRANSFERASE"/>
    <property type="match status" value="1"/>
</dbReference>
<keyword evidence="7 10" id="KW-0012">Acyltransferase</keyword>